<dbReference type="EMBL" id="GBRH01267492">
    <property type="protein sequence ID" value="JAD30403.1"/>
    <property type="molecule type" value="Transcribed_RNA"/>
</dbReference>
<dbReference type="AlphaFoldDB" id="A0A0A8YY90"/>
<protein>
    <submittedName>
        <fullName evidence="2">Uncharacterized protein</fullName>
    </submittedName>
</protein>
<sequence>MLRIRQASRCQASRLSSPTSEMFRSVGFLPRRR</sequence>
<evidence type="ECO:0000313" key="2">
    <source>
        <dbReference type="EMBL" id="JAD30403.1"/>
    </source>
</evidence>
<organism evidence="2">
    <name type="scientific">Arundo donax</name>
    <name type="common">Giant reed</name>
    <name type="synonym">Donax arundinaceus</name>
    <dbReference type="NCBI Taxonomy" id="35708"/>
    <lineage>
        <taxon>Eukaryota</taxon>
        <taxon>Viridiplantae</taxon>
        <taxon>Streptophyta</taxon>
        <taxon>Embryophyta</taxon>
        <taxon>Tracheophyta</taxon>
        <taxon>Spermatophyta</taxon>
        <taxon>Magnoliopsida</taxon>
        <taxon>Liliopsida</taxon>
        <taxon>Poales</taxon>
        <taxon>Poaceae</taxon>
        <taxon>PACMAD clade</taxon>
        <taxon>Arundinoideae</taxon>
        <taxon>Arundineae</taxon>
        <taxon>Arundo</taxon>
    </lineage>
</organism>
<proteinExistence type="predicted"/>
<name>A0A0A8YY90_ARUDO</name>
<feature type="region of interest" description="Disordered" evidence="1">
    <location>
        <begin position="1"/>
        <end position="33"/>
    </location>
</feature>
<feature type="compositionally biased region" description="Polar residues" evidence="1">
    <location>
        <begin position="8"/>
        <end position="22"/>
    </location>
</feature>
<reference evidence="2" key="1">
    <citation type="submission" date="2014-09" db="EMBL/GenBank/DDBJ databases">
        <authorList>
            <person name="Magalhaes I.L.F."/>
            <person name="Oliveira U."/>
            <person name="Santos F.R."/>
            <person name="Vidigal T.H.D.A."/>
            <person name="Brescovit A.D."/>
            <person name="Santos A.J."/>
        </authorList>
    </citation>
    <scope>NUCLEOTIDE SEQUENCE</scope>
    <source>
        <tissue evidence="2">Shoot tissue taken approximately 20 cm above the soil surface</tissue>
    </source>
</reference>
<reference evidence="2" key="2">
    <citation type="journal article" date="2015" name="Data Brief">
        <title>Shoot transcriptome of the giant reed, Arundo donax.</title>
        <authorList>
            <person name="Barrero R.A."/>
            <person name="Guerrero F.D."/>
            <person name="Moolhuijzen P."/>
            <person name="Goolsby J.A."/>
            <person name="Tidwell J."/>
            <person name="Bellgard S.E."/>
            <person name="Bellgard M.I."/>
        </authorList>
    </citation>
    <scope>NUCLEOTIDE SEQUENCE</scope>
    <source>
        <tissue evidence="2">Shoot tissue taken approximately 20 cm above the soil surface</tissue>
    </source>
</reference>
<evidence type="ECO:0000256" key="1">
    <source>
        <dbReference type="SAM" id="MobiDB-lite"/>
    </source>
</evidence>
<accession>A0A0A8YY90</accession>